<proteinExistence type="predicted"/>
<keyword evidence="1" id="KW-0812">Transmembrane</keyword>
<dbReference type="EMBL" id="UASO01000004">
    <property type="protein sequence ID" value="SQC23387.1"/>
    <property type="molecule type" value="Genomic_DNA"/>
</dbReference>
<sequence>MRGATMNLVLSMTLICIAIAWLMMSLLPV</sequence>
<evidence type="ECO:0000313" key="2">
    <source>
        <dbReference type="EMBL" id="SQC23387.1"/>
    </source>
</evidence>
<keyword evidence="1" id="KW-1133">Transmembrane helix</keyword>
<gene>
    <name evidence="2" type="ORF">NCTC9645_03485</name>
</gene>
<dbReference type="AlphaFoldDB" id="A0A2X3DED0"/>
<dbReference type="Proteomes" id="UP000250675">
    <property type="component" value="Unassembled WGS sequence"/>
</dbReference>
<evidence type="ECO:0000256" key="1">
    <source>
        <dbReference type="SAM" id="Phobius"/>
    </source>
</evidence>
<keyword evidence="1" id="KW-0472">Membrane</keyword>
<feature type="transmembrane region" description="Helical" evidence="1">
    <location>
        <begin position="7"/>
        <end position="27"/>
    </location>
</feature>
<accession>A0A2X3DED0</accession>
<organism evidence="2 3">
    <name type="scientific">Klebsiella pneumoniae</name>
    <dbReference type="NCBI Taxonomy" id="573"/>
    <lineage>
        <taxon>Bacteria</taxon>
        <taxon>Pseudomonadati</taxon>
        <taxon>Pseudomonadota</taxon>
        <taxon>Gammaproteobacteria</taxon>
        <taxon>Enterobacterales</taxon>
        <taxon>Enterobacteriaceae</taxon>
        <taxon>Klebsiella/Raoultella group</taxon>
        <taxon>Klebsiella</taxon>
        <taxon>Klebsiella pneumoniae complex</taxon>
    </lineage>
</organism>
<evidence type="ECO:0000313" key="3">
    <source>
        <dbReference type="Proteomes" id="UP000250675"/>
    </source>
</evidence>
<name>A0A2X3DED0_KLEPN</name>
<protein>
    <submittedName>
        <fullName evidence="2">Uncharacterized protein</fullName>
    </submittedName>
</protein>
<reference evidence="2 3" key="1">
    <citation type="submission" date="2018-06" db="EMBL/GenBank/DDBJ databases">
        <authorList>
            <consortium name="Pathogen Informatics"/>
            <person name="Doyle S."/>
        </authorList>
    </citation>
    <scope>NUCLEOTIDE SEQUENCE [LARGE SCALE GENOMIC DNA]</scope>
    <source>
        <strain evidence="2 3">NCTC9645</strain>
    </source>
</reference>